<evidence type="ECO:0000313" key="3">
    <source>
        <dbReference type="Proteomes" id="UP000574067"/>
    </source>
</evidence>
<keyword evidence="3" id="KW-1185">Reference proteome</keyword>
<sequence>MNHDDSLVSVLMPAYKPEHFKEALLSVVNQTHANLEILVGDNNGDGSIRAVVDEVADPRVVYVPTHAVTGGSPRINHMVLWWRARGRHARYVYDDDVIFPRSTEVLLGLQRQLPGCAFTWHQRVIIDEHGVVRGRHGALPDGGGPTVMDRPMLLRNLAQHFNFIGEPCFVMFDREVVRHFDFARHAGTDLVFLWDVAVYLEAGRYGLCAGSPEFLGGFRQHGGQFSSAQSPNFVYGCIEWELVFRQECVEGHLAPDDAAAALLRVARLYEGYKASVPVLAEFQQRLLADIVTKRIAETTPRFMADYRALRDRRRG</sequence>
<organism evidence="2 3">
    <name type="scientific">Azohydromonas caseinilytica</name>
    <dbReference type="NCBI Taxonomy" id="2728836"/>
    <lineage>
        <taxon>Bacteria</taxon>
        <taxon>Pseudomonadati</taxon>
        <taxon>Pseudomonadota</taxon>
        <taxon>Betaproteobacteria</taxon>
        <taxon>Burkholderiales</taxon>
        <taxon>Sphaerotilaceae</taxon>
        <taxon>Azohydromonas</taxon>
    </lineage>
</organism>
<dbReference type="Proteomes" id="UP000574067">
    <property type="component" value="Unassembled WGS sequence"/>
</dbReference>
<proteinExistence type="predicted"/>
<keyword evidence="2" id="KW-0808">Transferase</keyword>
<protein>
    <submittedName>
        <fullName evidence="2">Glycosyltransferase family 2 protein</fullName>
    </submittedName>
</protein>
<feature type="domain" description="Glycosyltransferase 2-like" evidence="1">
    <location>
        <begin position="9"/>
        <end position="177"/>
    </location>
</feature>
<dbReference type="GO" id="GO:0016740">
    <property type="term" value="F:transferase activity"/>
    <property type="evidence" value="ECO:0007669"/>
    <property type="project" value="UniProtKB-KW"/>
</dbReference>
<dbReference type="EMBL" id="JABBFW010000004">
    <property type="protein sequence ID" value="NML14876.1"/>
    <property type="molecule type" value="Genomic_DNA"/>
</dbReference>
<dbReference type="CDD" id="cd00761">
    <property type="entry name" value="Glyco_tranf_GTA_type"/>
    <property type="match status" value="1"/>
</dbReference>
<accession>A0A848F7Y4</accession>
<reference evidence="2 3" key="1">
    <citation type="submission" date="2020-04" db="EMBL/GenBank/DDBJ databases">
        <title>Azohydromonas sp. isolated from soil.</title>
        <authorList>
            <person name="Dahal R.H."/>
        </authorList>
    </citation>
    <scope>NUCLEOTIDE SEQUENCE [LARGE SCALE GENOMIC DNA]</scope>
    <source>
        <strain evidence="2 3">G-1-1-14</strain>
    </source>
</reference>
<evidence type="ECO:0000259" key="1">
    <source>
        <dbReference type="Pfam" id="PF00535"/>
    </source>
</evidence>
<dbReference type="AlphaFoldDB" id="A0A848F7Y4"/>
<comment type="caution">
    <text evidence="2">The sequence shown here is derived from an EMBL/GenBank/DDBJ whole genome shotgun (WGS) entry which is preliminary data.</text>
</comment>
<dbReference type="InterPro" id="IPR029044">
    <property type="entry name" value="Nucleotide-diphossugar_trans"/>
</dbReference>
<dbReference type="InterPro" id="IPR001173">
    <property type="entry name" value="Glyco_trans_2-like"/>
</dbReference>
<dbReference type="Gene3D" id="3.90.550.10">
    <property type="entry name" value="Spore Coat Polysaccharide Biosynthesis Protein SpsA, Chain A"/>
    <property type="match status" value="1"/>
</dbReference>
<name>A0A848F7Y4_9BURK</name>
<evidence type="ECO:0000313" key="2">
    <source>
        <dbReference type="EMBL" id="NML14876.1"/>
    </source>
</evidence>
<dbReference type="RefSeq" id="WP_169159786.1">
    <property type="nucleotide sequence ID" value="NZ_JABBFW010000004.1"/>
</dbReference>
<gene>
    <name evidence="2" type="ORF">HHL10_07795</name>
</gene>
<dbReference type="Pfam" id="PF00535">
    <property type="entry name" value="Glycos_transf_2"/>
    <property type="match status" value="1"/>
</dbReference>
<dbReference type="SUPFAM" id="SSF53448">
    <property type="entry name" value="Nucleotide-diphospho-sugar transferases"/>
    <property type="match status" value="1"/>
</dbReference>